<evidence type="ECO:0000313" key="2">
    <source>
        <dbReference type="EMBL" id="THV56764.1"/>
    </source>
</evidence>
<proteinExistence type="predicted"/>
<dbReference type="RefSeq" id="WP_136522890.1">
    <property type="nucleotide sequence ID" value="NZ_SDLV01000046.1"/>
</dbReference>
<keyword evidence="1" id="KW-0472">Membrane</keyword>
<reference evidence="2 3" key="1">
    <citation type="submission" date="2019-01" db="EMBL/GenBank/DDBJ databases">
        <authorList>
            <person name="B I."/>
            <person name="Ch S."/>
            <person name="Ch V.R."/>
        </authorList>
    </citation>
    <scope>NUCLEOTIDE SEQUENCE [LARGE SCALE GENOMIC DNA]</scope>
    <source>
        <strain evidence="2 3">JC507</strain>
    </source>
</reference>
<name>A0ABY2R6G5_9FLAO</name>
<protein>
    <submittedName>
        <fullName evidence="2">Uncharacterized protein</fullName>
    </submittedName>
</protein>
<evidence type="ECO:0000313" key="3">
    <source>
        <dbReference type="Proteomes" id="UP000306038"/>
    </source>
</evidence>
<feature type="transmembrane region" description="Helical" evidence="1">
    <location>
        <begin position="12"/>
        <end position="31"/>
    </location>
</feature>
<evidence type="ECO:0000256" key="1">
    <source>
        <dbReference type="SAM" id="Phobius"/>
    </source>
</evidence>
<accession>A0ABY2R6G5</accession>
<dbReference type="EMBL" id="SDLV01000046">
    <property type="protein sequence ID" value="THV56764.1"/>
    <property type="molecule type" value="Genomic_DNA"/>
</dbReference>
<feature type="transmembrane region" description="Helical" evidence="1">
    <location>
        <begin position="117"/>
        <end position="134"/>
    </location>
</feature>
<sequence>MVEKKNINIDNNILDSIMLGFVFAVLTVFIVEHFSTYSYIPNLGKPIISYGGQVIRPDSFDTSITPIGTLYQTTPFGTKISLPTNGMMCSELIFKDSDFKKYSNQVVLYFKAVFRDYKYLLLIAFAYTLLNLFFKRYRFTLS</sequence>
<comment type="caution">
    <text evidence="2">The sequence shown here is derived from an EMBL/GenBank/DDBJ whole genome shotgun (WGS) entry which is preliminary data.</text>
</comment>
<dbReference type="Proteomes" id="UP000306038">
    <property type="component" value="Unassembled WGS sequence"/>
</dbReference>
<keyword evidence="1" id="KW-0812">Transmembrane</keyword>
<organism evidence="2 3">
    <name type="scientific">Chryseobacterium candidae</name>
    <dbReference type="NCBI Taxonomy" id="1978493"/>
    <lineage>
        <taxon>Bacteria</taxon>
        <taxon>Pseudomonadati</taxon>
        <taxon>Bacteroidota</taxon>
        <taxon>Flavobacteriia</taxon>
        <taxon>Flavobacteriales</taxon>
        <taxon>Weeksellaceae</taxon>
        <taxon>Chryseobacterium group</taxon>
        <taxon>Chryseobacterium</taxon>
    </lineage>
</organism>
<keyword evidence="3" id="KW-1185">Reference proteome</keyword>
<gene>
    <name evidence="2" type="ORF">EK417_17465</name>
</gene>
<keyword evidence="1" id="KW-1133">Transmembrane helix</keyword>